<protein>
    <submittedName>
        <fullName evidence="1">Uncharacterized protein</fullName>
    </submittedName>
</protein>
<evidence type="ECO:0000313" key="1">
    <source>
        <dbReference type="EMBL" id="SNR67210.1"/>
    </source>
</evidence>
<dbReference type="AlphaFoldDB" id="A0A238Y874"/>
<dbReference type="RefSeq" id="WP_089385976.1">
    <property type="nucleotide sequence ID" value="NZ_FZNQ01000033.1"/>
</dbReference>
<evidence type="ECO:0000313" key="2">
    <source>
        <dbReference type="Proteomes" id="UP000198397"/>
    </source>
</evidence>
<dbReference type="Proteomes" id="UP000198397">
    <property type="component" value="Unassembled WGS sequence"/>
</dbReference>
<accession>A0A238Y874</accession>
<gene>
    <name evidence="1" type="ORF">SAMN06264855_1334</name>
</gene>
<sequence length="123" mass="13311">MKSLVSISRRSLLAFIGAAATLRLQGGTLPEQSTTEPDGAHTAAEGQYPATVDRIVNGDHVVLLVEARDEVVTQYDVARTALPMVQEGDRVLVTIADAALTVVRTEAGTWRRIERVQPTSEAW</sequence>
<proteinExistence type="predicted"/>
<name>A0A238Y874_HALVU</name>
<dbReference type="EMBL" id="FZNQ01000033">
    <property type="protein sequence ID" value="SNR67210.1"/>
    <property type="molecule type" value="Genomic_DNA"/>
</dbReference>
<reference evidence="1 2" key="1">
    <citation type="submission" date="2017-06" db="EMBL/GenBank/DDBJ databases">
        <authorList>
            <person name="Kim H.J."/>
            <person name="Triplett B.A."/>
        </authorList>
    </citation>
    <scope>NUCLEOTIDE SEQUENCE [LARGE SCALE GENOMIC DNA]</scope>
    <source>
        <strain evidence="1 2">DSM 8800</strain>
    </source>
</reference>
<keyword evidence="2" id="KW-1185">Reference proteome</keyword>
<dbReference type="OrthoDB" id="205932at2157"/>
<organism evidence="1 2">
    <name type="scientific">Halorubrum vacuolatum</name>
    <name type="common">Natronobacterium vacuolatum</name>
    <dbReference type="NCBI Taxonomy" id="63740"/>
    <lineage>
        <taxon>Archaea</taxon>
        <taxon>Methanobacteriati</taxon>
        <taxon>Methanobacteriota</taxon>
        <taxon>Stenosarchaea group</taxon>
        <taxon>Halobacteria</taxon>
        <taxon>Halobacteriales</taxon>
        <taxon>Haloferacaceae</taxon>
        <taxon>Halorubrum</taxon>
    </lineage>
</organism>